<dbReference type="OrthoDB" id="2441967at2759"/>
<keyword evidence="2" id="KW-1185">Reference proteome</keyword>
<name>A0A9P5RUW9_9FUNG</name>
<organism evidence="1 2">
    <name type="scientific">Linnemannia schmuckeri</name>
    <dbReference type="NCBI Taxonomy" id="64567"/>
    <lineage>
        <taxon>Eukaryota</taxon>
        <taxon>Fungi</taxon>
        <taxon>Fungi incertae sedis</taxon>
        <taxon>Mucoromycota</taxon>
        <taxon>Mortierellomycotina</taxon>
        <taxon>Mortierellomycetes</taxon>
        <taxon>Mortierellales</taxon>
        <taxon>Mortierellaceae</taxon>
        <taxon>Linnemannia</taxon>
    </lineage>
</organism>
<sequence length="216" mass="24154">MEGICYWGTGVRKNIDHDSTKDVAYRHKYLEHRLANLTDNSPKTATKGGSQSTQRCSWTSPIATLIIPPLPAGLFLEYLLLSLVGAHSHTKSGRATKSLFNKEIWNGVPPEIKAAGIVAPTNNSHDNFTALLFNSLFIRICKSLQGMGLGNCRIHLDGASYHFHKTAAKPTGIAKLEHLREWADKPDVKAWLNKENWHIPDNPRRKDIEPHVKAYV</sequence>
<dbReference type="EMBL" id="JAAAUQ010001017">
    <property type="protein sequence ID" value="KAF9144313.1"/>
    <property type="molecule type" value="Genomic_DNA"/>
</dbReference>
<reference evidence="1" key="1">
    <citation type="journal article" date="2020" name="Fungal Divers.">
        <title>Resolving the Mortierellaceae phylogeny through synthesis of multi-gene phylogenetics and phylogenomics.</title>
        <authorList>
            <person name="Vandepol N."/>
            <person name="Liber J."/>
            <person name="Desiro A."/>
            <person name="Na H."/>
            <person name="Kennedy M."/>
            <person name="Barry K."/>
            <person name="Grigoriev I.V."/>
            <person name="Miller A.N."/>
            <person name="O'Donnell K."/>
            <person name="Stajich J.E."/>
            <person name="Bonito G."/>
        </authorList>
    </citation>
    <scope>NUCLEOTIDE SEQUENCE</scope>
    <source>
        <strain evidence="1">NRRL 6426</strain>
    </source>
</reference>
<gene>
    <name evidence="1" type="ORF">BG015_000144</name>
</gene>
<evidence type="ECO:0000313" key="1">
    <source>
        <dbReference type="EMBL" id="KAF9144313.1"/>
    </source>
</evidence>
<dbReference type="Proteomes" id="UP000748756">
    <property type="component" value="Unassembled WGS sequence"/>
</dbReference>
<protein>
    <submittedName>
        <fullName evidence="1">Uncharacterized protein</fullName>
    </submittedName>
</protein>
<accession>A0A9P5RUW9</accession>
<comment type="caution">
    <text evidence="1">The sequence shown here is derived from an EMBL/GenBank/DDBJ whole genome shotgun (WGS) entry which is preliminary data.</text>
</comment>
<evidence type="ECO:0000313" key="2">
    <source>
        <dbReference type="Proteomes" id="UP000748756"/>
    </source>
</evidence>
<dbReference type="AlphaFoldDB" id="A0A9P5RUW9"/>
<proteinExistence type="predicted"/>